<proteinExistence type="predicted"/>
<evidence type="ECO:0000256" key="1">
    <source>
        <dbReference type="ARBA" id="ARBA00001933"/>
    </source>
</evidence>
<keyword evidence="5" id="KW-1185">Reference proteome</keyword>
<keyword evidence="4" id="KW-0456">Lyase</keyword>
<dbReference type="PANTHER" id="PTHR42885">
    <property type="entry name" value="HISTIDINOL-PHOSPHATE AMINOTRANSFERASE-RELATED"/>
    <property type="match status" value="1"/>
</dbReference>
<dbReference type="AlphaFoldDB" id="A0A1V4I7U9"/>
<name>A0A1V4I7U9_9FIRM</name>
<reference evidence="4 5" key="1">
    <citation type="submission" date="2017-03" db="EMBL/GenBank/DDBJ databases">
        <title>Genome sequence of Clostridium thermoalcaliphilum DSM 7309.</title>
        <authorList>
            <person name="Poehlein A."/>
            <person name="Daniel R."/>
        </authorList>
    </citation>
    <scope>NUCLEOTIDE SEQUENCE [LARGE SCALE GENOMIC DNA]</scope>
    <source>
        <strain evidence="4 5">DSM 7309</strain>
    </source>
</reference>
<dbReference type="PANTHER" id="PTHR42885:SF1">
    <property type="entry name" value="THREONINE-PHOSPHATE DECARBOXYLASE"/>
    <property type="match status" value="1"/>
</dbReference>
<dbReference type="CDD" id="cd00609">
    <property type="entry name" value="AAT_like"/>
    <property type="match status" value="1"/>
</dbReference>
<feature type="domain" description="Aminotransferase class I/classII large" evidence="3">
    <location>
        <begin position="26"/>
        <end position="351"/>
    </location>
</feature>
<evidence type="ECO:0000313" key="5">
    <source>
        <dbReference type="Proteomes" id="UP000190140"/>
    </source>
</evidence>
<dbReference type="EC" id="4.1.1.81" evidence="4"/>
<dbReference type="Proteomes" id="UP000190140">
    <property type="component" value="Unassembled WGS sequence"/>
</dbReference>
<dbReference type="InterPro" id="IPR004839">
    <property type="entry name" value="Aminotransferase_I/II_large"/>
</dbReference>
<dbReference type="GO" id="GO:0030170">
    <property type="term" value="F:pyridoxal phosphate binding"/>
    <property type="evidence" value="ECO:0007669"/>
    <property type="project" value="InterPro"/>
</dbReference>
<dbReference type="RefSeq" id="WP_079412032.1">
    <property type="nucleotide sequence ID" value="NZ_MZGW01000003.1"/>
</dbReference>
<dbReference type="Pfam" id="PF00155">
    <property type="entry name" value="Aminotran_1_2"/>
    <property type="match status" value="1"/>
</dbReference>
<dbReference type="SUPFAM" id="SSF53383">
    <property type="entry name" value="PLP-dependent transferases"/>
    <property type="match status" value="1"/>
</dbReference>
<dbReference type="EMBL" id="MZGW01000003">
    <property type="protein sequence ID" value="OPJ55974.1"/>
    <property type="molecule type" value="Genomic_DNA"/>
</dbReference>
<dbReference type="InterPro" id="IPR015424">
    <property type="entry name" value="PyrdxlP-dep_Trfase"/>
</dbReference>
<dbReference type="InterPro" id="IPR015421">
    <property type="entry name" value="PyrdxlP-dep_Trfase_major"/>
</dbReference>
<comment type="cofactor">
    <cofactor evidence="1">
        <name>pyridoxal 5'-phosphate</name>
        <dbReference type="ChEBI" id="CHEBI:597326"/>
    </cofactor>
</comment>
<gene>
    <name evidence="4" type="primary">cobD_2</name>
    <name evidence="4" type="ORF">CLOTH_11520</name>
</gene>
<dbReference type="OrthoDB" id="9813612at2"/>
<organism evidence="4 5">
    <name type="scientific">Alkalithermobacter paradoxus</name>
    <dbReference type="NCBI Taxonomy" id="29349"/>
    <lineage>
        <taxon>Bacteria</taxon>
        <taxon>Bacillati</taxon>
        <taxon>Bacillota</taxon>
        <taxon>Clostridia</taxon>
        <taxon>Peptostreptococcales</taxon>
        <taxon>Tepidibacteraceae</taxon>
        <taxon>Alkalithermobacter</taxon>
    </lineage>
</organism>
<dbReference type="InterPro" id="IPR015422">
    <property type="entry name" value="PyrdxlP-dep_Trfase_small"/>
</dbReference>
<evidence type="ECO:0000313" key="4">
    <source>
        <dbReference type="EMBL" id="OPJ55974.1"/>
    </source>
</evidence>
<accession>A0A1V4I7U9</accession>
<protein>
    <submittedName>
        <fullName evidence="4">Threonine-phosphate decarboxylase</fullName>
        <ecNumber evidence="4">4.1.1.81</ecNumber>
    </submittedName>
</protein>
<dbReference type="Gene3D" id="3.90.1150.10">
    <property type="entry name" value="Aspartate Aminotransferase, domain 1"/>
    <property type="match status" value="1"/>
</dbReference>
<dbReference type="STRING" id="29349.CLOTH_11520"/>
<evidence type="ECO:0000259" key="3">
    <source>
        <dbReference type="Pfam" id="PF00155"/>
    </source>
</evidence>
<comment type="caution">
    <text evidence="4">The sequence shown here is derived from an EMBL/GenBank/DDBJ whole genome shotgun (WGS) entry which is preliminary data.</text>
</comment>
<dbReference type="Gene3D" id="3.40.640.10">
    <property type="entry name" value="Type I PLP-dependent aspartate aminotransferase-like (Major domain)"/>
    <property type="match status" value="1"/>
</dbReference>
<sequence>MDEKTKLGHGADVVSMALKYGKNEHNIIDFSSNINPYIPKNIDKYILDSIRNCKNYPDVEYISLRKDIGNYLNINYEYIIPGNGATEIIYLIMKALNGPLAIINPTFSEYERSAKLNNIEIVDLYFDRNFKLDINSIKNKIDEFKALFICNPNNPTGNIDDITEVLDLMKKHNKLLIVDETFMEFVHNQSKYTLLSFINEYKNLFIIKAITKFFGLPGIRLGYGVTSNKEILNTLWKFKEPWTVNTFAENICKYIFNDKDYIQMTRNYFKEEIDFMMNKLSKINNILVYNTQTDFILLKLLKHNSSYVKEKLFLENNILIRDASNFKGLDESYIRIAIKDRKNNEIILDALKKVLGE</sequence>
<dbReference type="GO" id="GO:0048472">
    <property type="term" value="F:threonine-phosphate decarboxylase activity"/>
    <property type="evidence" value="ECO:0007669"/>
    <property type="project" value="UniProtKB-EC"/>
</dbReference>
<keyword evidence="2" id="KW-0663">Pyridoxal phosphate</keyword>
<evidence type="ECO:0000256" key="2">
    <source>
        <dbReference type="ARBA" id="ARBA00022898"/>
    </source>
</evidence>